<name>A0A9W8GZ22_9FUNG</name>
<feature type="compositionally biased region" description="Basic and acidic residues" evidence="1">
    <location>
        <begin position="8"/>
        <end position="18"/>
    </location>
</feature>
<feature type="region of interest" description="Disordered" evidence="1">
    <location>
        <begin position="86"/>
        <end position="114"/>
    </location>
</feature>
<evidence type="ECO:0000256" key="1">
    <source>
        <dbReference type="SAM" id="MobiDB-lite"/>
    </source>
</evidence>
<dbReference type="AlphaFoldDB" id="A0A9W8GZ22"/>
<feature type="compositionally biased region" description="Basic and acidic residues" evidence="1">
    <location>
        <begin position="279"/>
        <end position="293"/>
    </location>
</feature>
<dbReference type="Proteomes" id="UP001140011">
    <property type="component" value="Unassembled WGS sequence"/>
</dbReference>
<dbReference type="OrthoDB" id="5593454at2759"/>
<proteinExistence type="predicted"/>
<feature type="compositionally biased region" description="Polar residues" evidence="1">
    <location>
        <begin position="142"/>
        <end position="151"/>
    </location>
</feature>
<organism evidence="2 3">
    <name type="scientific">Coemansia pectinata</name>
    <dbReference type="NCBI Taxonomy" id="1052879"/>
    <lineage>
        <taxon>Eukaryota</taxon>
        <taxon>Fungi</taxon>
        <taxon>Fungi incertae sedis</taxon>
        <taxon>Zoopagomycota</taxon>
        <taxon>Kickxellomycotina</taxon>
        <taxon>Kickxellomycetes</taxon>
        <taxon>Kickxellales</taxon>
        <taxon>Kickxellaceae</taxon>
        <taxon>Coemansia</taxon>
    </lineage>
</organism>
<feature type="compositionally biased region" description="Basic and acidic residues" evidence="1">
    <location>
        <begin position="90"/>
        <end position="101"/>
    </location>
</feature>
<protein>
    <submittedName>
        <fullName evidence="2">Uncharacterized protein</fullName>
    </submittedName>
</protein>
<accession>A0A9W8GZ22</accession>
<feature type="compositionally biased region" description="Basic and acidic residues" evidence="1">
    <location>
        <begin position="433"/>
        <end position="448"/>
    </location>
</feature>
<feature type="region of interest" description="Disordered" evidence="1">
    <location>
        <begin position="367"/>
        <end position="452"/>
    </location>
</feature>
<keyword evidence="3" id="KW-1185">Reference proteome</keyword>
<sequence length="475" mass="51641">MYGILDGLQKEAGHRRDVTTTTTTTTTHGSRSHREMPRLVLQTSSPTVDIQQYRAKCNELEEVTNKFRAKCQEYDRLSSRYNQLNSSLQEQRKQQQQKEKSCAGTLVHKQGASSLTSRDPFIEFNALEQTTKGIPAGHGSKRTSPSAQVSPDNARAGSGAAEGTTPTKRPRCNTFSTGLPGLLSSPLISHKPLLSYNPRRRGQVSATGGRAALKGPMSSPPFARTSGRVTGAAPSTSAAAAKAPAAPVILQSSQETRLDFSDPPYMPEDDDELLCLGTHPEESEGESEHRDEDAVGGGGGDALQFILQTPARPMQQYPEWPREASDSDSGGRGKENGSVCAQPSPDLQRILDAVGDCEPCRSFYSVPGLVLPRRDPSTLCQHASGSRRSKGKTAGVSCDGPSAPPLRHYRDSMSAPRPERGSTSRPEPIRQPPRSEQRRPTTPDHFWDIDYFPPINALGVDTFRRDKHQNNSDSS</sequence>
<feature type="compositionally biased region" description="Basic and acidic residues" evidence="1">
    <location>
        <begin position="320"/>
        <end position="335"/>
    </location>
</feature>
<feature type="compositionally biased region" description="Low complexity" evidence="1">
    <location>
        <begin position="232"/>
        <end position="247"/>
    </location>
</feature>
<comment type="caution">
    <text evidence="2">The sequence shown here is derived from an EMBL/GenBank/DDBJ whole genome shotgun (WGS) entry which is preliminary data.</text>
</comment>
<gene>
    <name evidence="2" type="ORF">GGI19_003005</name>
</gene>
<feature type="region of interest" description="Disordered" evidence="1">
    <location>
        <begin position="1"/>
        <end position="35"/>
    </location>
</feature>
<reference evidence="2" key="1">
    <citation type="submission" date="2022-07" db="EMBL/GenBank/DDBJ databases">
        <title>Phylogenomic reconstructions and comparative analyses of Kickxellomycotina fungi.</title>
        <authorList>
            <person name="Reynolds N.K."/>
            <person name="Stajich J.E."/>
            <person name="Barry K."/>
            <person name="Grigoriev I.V."/>
            <person name="Crous P."/>
            <person name="Smith M.E."/>
        </authorList>
    </citation>
    <scope>NUCLEOTIDE SEQUENCE</scope>
    <source>
        <strain evidence="2">BCRC 34297</strain>
    </source>
</reference>
<dbReference type="EMBL" id="JANBUH010000175">
    <property type="protein sequence ID" value="KAJ2753622.1"/>
    <property type="molecule type" value="Genomic_DNA"/>
</dbReference>
<evidence type="ECO:0000313" key="3">
    <source>
        <dbReference type="Proteomes" id="UP001140011"/>
    </source>
</evidence>
<evidence type="ECO:0000313" key="2">
    <source>
        <dbReference type="EMBL" id="KAJ2753622.1"/>
    </source>
</evidence>
<feature type="region of interest" description="Disordered" evidence="1">
    <location>
        <begin position="199"/>
        <end position="345"/>
    </location>
</feature>
<feature type="region of interest" description="Disordered" evidence="1">
    <location>
        <begin position="131"/>
        <end position="173"/>
    </location>
</feature>